<evidence type="ECO:0000256" key="1">
    <source>
        <dbReference type="SAM" id="MobiDB-lite"/>
    </source>
</evidence>
<dbReference type="PANTHER" id="PTHR36847:SF1">
    <property type="entry name" value="AMIDOLIGASE ENZYME"/>
    <property type="match status" value="1"/>
</dbReference>
<dbReference type="Pfam" id="PF12224">
    <property type="entry name" value="Amidoligase_2"/>
    <property type="match status" value="1"/>
</dbReference>
<dbReference type="RefSeq" id="XP_062723176.1">
    <property type="nucleotide sequence ID" value="XM_062862257.1"/>
</dbReference>
<evidence type="ECO:0000313" key="3">
    <source>
        <dbReference type="Proteomes" id="UP001273166"/>
    </source>
</evidence>
<reference evidence="2" key="2">
    <citation type="submission" date="2023-06" db="EMBL/GenBank/DDBJ databases">
        <authorList>
            <consortium name="Lawrence Berkeley National Laboratory"/>
            <person name="Mondo S.J."/>
            <person name="Hensen N."/>
            <person name="Bonometti L."/>
            <person name="Westerberg I."/>
            <person name="Brannstrom I.O."/>
            <person name="Guillou S."/>
            <person name="Cros-Aarteil S."/>
            <person name="Calhoun S."/>
            <person name="Haridas S."/>
            <person name="Kuo A."/>
            <person name="Pangilinan J."/>
            <person name="Riley R."/>
            <person name="Labutti K."/>
            <person name="Andreopoulos B."/>
            <person name="Lipzen A."/>
            <person name="Chen C."/>
            <person name="Yanf M."/>
            <person name="Daum C."/>
            <person name="Ng V."/>
            <person name="Clum A."/>
            <person name="Steindorff A."/>
            <person name="Ohm R."/>
            <person name="Martin F."/>
            <person name="Silar P."/>
            <person name="Natvig D."/>
            <person name="Lalanne C."/>
            <person name="Gautier V."/>
            <person name="Ament-Velasquez S.L."/>
            <person name="Kruys A."/>
            <person name="Hutchinson M.I."/>
            <person name="Powell A.J."/>
            <person name="Barry K."/>
            <person name="Miller A.N."/>
            <person name="Grigoriev I.V."/>
            <person name="Debuchy R."/>
            <person name="Gladieux P."/>
            <person name="Thoren M.H."/>
            <person name="Johannesson H."/>
        </authorList>
    </citation>
    <scope>NUCLEOTIDE SEQUENCE</scope>
    <source>
        <strain evidence="2">CBS 333.67</strain>
    </source>
</reference>
<gene>
    <name evidence="2" type="ORF">B0T15DRAFT_177176</name>
</gene>
<name>A0AAJ0M373_9PEZI</name>
<feature type="region of interest" description="Disordered" evidence="1">
    <location>
        <begin position="388"/>
        <end position="418"/>
    </location>
</feature>
<accession>A0AAJ0M373</accession>
<keyword evidence="3" id="KW-1185">Reference proteome</keyword>
<comment type="caution">
    <text evidence="2">The sequence shown here is derived from an EMBL/GenBank/DDBJ whole genome shotgun (WGS) entry which is preliminary data.</text>
</comment>
<dbReference type="GeneID" id="87881086"/>
<dbReference type="Proteomes" id="UP001273166">
    <property type="component" value="Unassembled WGS sequence"/>
</dbReference>
<evidence type="ECO:0000313" key="2">
    <source>
        <dbReference type="EMBL" id="KAK3307396.1"/>
    </source>
</evidence>
<organism evidence="2 3">
    <name type="scientific">Chaetomium strumarium</name>
    <dbReference type="NCBI Taxonomy" id="1170767"/>
    <lineage>
        <taxon>Eukaryota</taxon>
        <taxon>Fungi</taxon>
        <taxon>Dikarya</taxon>
        <taxon>Ascomycota</taxon>
        <taxon>Pezizomycotina</taxon>
        <taxon>Sordariomycetes</taxon>
        <taxon>Sordariomycetidae</taxon>
        <taxon>Sordariales</taxon>
        <taxon>Chaetomiaceae</taxon>
        <taxon>Chaetomium</taxon>
    </lineage>
</organism>
<reference evidence="2" key="1">
    <citation type="journal article" date="2023" name="Mol. Phylogenet. Evol.">
        <title>Genome-scale phylogeny and comparative genomics of the fungal order Sordariales.</title>
        <authorList>
            <person name="Hensen N."/>
            <person name="Bonometti L."/>
            <person name="Westerberg I."/>
            <person name="Brannstrom I.O."/>
            <person name="Guillou S."/>
            <person name="Cros-Aarteil S."/>
            <person name="Calhoun S."/>
            <person name="Haridas S."/>
            <person name="Kuo A."/>
            <person name="Mondo S."/>
            <person name="Pangilinan J."/>
            <person name="Riley R."/>
            <person name="LaButti K."/>
            <person name="Andreopoulos B."/>
            <person name="Lipzen A."/>
            <person name="Chen C."/>
            <person name="Yan M."/>
            <person name="Daum C."/>
            <person name="Ng V."/>
            <person name="Clum A."/>
            <person name="Steindorff A."/>
            <person name="Ohm R.A."/>
            <person name="Martin F."/>
            <person name="Silar P."/>
            <person name="Natvig D.O."/>
            <person name="Lalanne C."/>
            <person name="Gautier V."/>
            <person name="Ament-Velasquez S.L."/>
            <person name="Kruys A."/>
            <person name="Hutchinson M.I."/>
            <person name="Powell A.J."/>
            <person name="Barry K."/>
            <person name="Miller A.N."/>
            <person name="Grigoriev I.V."/>
            <person name="Debuchy R."/>
            <person name="Gladieux P."/>
            <person name="Hiltunen Thoren M."/>
            <person name="Johannesson H."/>
        </authorList>
    </citation>
    <scope>NUCLEOTIDE SEQUENCE</scope>
    <source>
        <strain evidence="2">CBS 333.67</strain>
    </source>
</reference>
<proteinExistence type="predicted"/>
<dbReference type="InterPro" id="IPR022025">
    <property type="entry name" value="Amidoligase_2"/>
</dbReference>
<dbReference type="EMBL" id="JAUDZG010000003">
    <property type="protein sequence ID" value="KAK3307396.1"/>
    <property type="molecule type" value="Genomic_DNA"/>
</dbReference>
<protein>
    <submittedName>
        <fullName evidence="2">Amidoligase enzyme-domain-containing protein</fullName>
    </submittedName>
</protein>
<sequence length="437" mass="49873">MSGRTAARTAPSAGLTYQPYFGVEIEIFVKLNKDQEDNIKDKQRRAPSTLPDHLRYWDFSLSNEANANVADLKDMQRARVGMAVEKIIDLTLGPGHGWSCKADASLKEWTICAEAPDRKKWWGIEIISPPTSVTTSWQREIEDVFDAIGKKFDFWTNTCCATHVHVSPGPNKNSKYKLDQLVNRAKGAYFWEDALCEVLPPERRKNRYALPNHQIYAGLEYLDVTIDAWRPLFERLENTASGRDGKVKLLNALRRGPVGTDQCTRYVSTSFHPTDSLGTIELRRQAGSASAMTVIHRVLLAVTLHVSGLRYDYRKVHSRLSYPTVDELIAELQECIKDLPGTCHGKRFVNWLRWCVATYARNYQPSEFEINKNERCLRWGGEYPTVRLPARTRPNGPSLPRTPATQRQRAASRAPARADIRDRAMVEAWEDTRRARR</sequence>
<feature type="compositionally biased region" description="Low complexity" evidence="1">
    <location>
        <begin position="401"/>
        <end position="415"/>
    </location>
</feature>
<dbReference type="AlphaFoldDB" id="A0AAJ0M373"/>
<dbReference type="PANTHER" id="PTHR36847">
    <property type="entry name" value="AMIDOLIGASE ENZYME"/>
    <property type="match status" value="1"/>
</dbReference>